<dbReference type="VEuPathDB" id="FungiDB:ASPSYDRAFT_35819"/>
<dbReference type="RefSeq" id="XP_040698121.1">
    <property type="nucleotide sequence ID" value="XM_040845372.1"/>
</dbReference>
<gene>
    <name evidence="2" type="ORF">ASPSYDRAFT_35819</name>
</gene>
<dbReference type="InterPro" id="IPR002110">
    <property type="entry name" value="Ankyrin_rpt"/>
</dbReference>
<keyword evidence="1" id="KW-0040">ANK repeat</keyword>
<evidence type="ECO:0000313" key="3">
    <source>
        <dbReference type="Proteomes" id="UP000184356"/>
    </source>
</evidence>
<feature type="repeat" description="ANK" evidence="1">
    <location>
        <begin position="32"/>
        <end position="64"/>
    </location>
</feature>
<dbReference type="EMBL" id="KV878595">
    <property type="protein sequence ID" value="OJJ54315.1"/>
    <property type="molecule type" value="Genomic_DNA"/>
</dbReference>
<sequence>MTSLCWASLRVETAIARLPIDGETNTNARSDNGRSPLSYVLRHGHKALINFLLENGAEINDEDRETTGLCMEDDSRGCYMASPRSTAEAITPRGSPKFQNFRCIRGGRKEHAKTVVKPPCWLHYPVVDPANIDGRPLMMIPSSNPVELSGDD</sequence>
<dbReference type="PROSITE" id="PS50297">
    <property type="entry name" value="ANK_REP_REGION"/>
    <property type="match status" value="1"/>
</dbReference>
<keyword evidence="3" id="KW-1185">Reference proteome</keyword>
<dbReference type="STRING" id="1036612.A0A1L9T4I6"/>
<protein>
    <submittedName>
        <fullName evidence="2">Uncharacterized protein</fullName>
    </submittedName>
</protein>
<dbReference type="GeneID" id="63761445"/>
<dbReference type="Gene3D" id="1.25.40.20">
    <property type="entry name" value="Ankyrin repeat-containing domain"/>
    <property type="match status" value="1"/>
</dbReference>
<name>A0A1L9T4I6_9EURO</name>
<accession>A0A1L9T4I6</accession>
<dbReference type="Proteomes" id="UP000184356">
    <property type="component" value="Unassembled WGS sequence"/>
</dbReference>
<dbReference type="PROSITE" id="PS50088">
    <property type="entry name" value="ANK_REPEAT"/>
    <property type="match status" value="1"/>
</dbReference>
<dbReference type="InterPro" id="IPR036770">
    <property type="entry name" value="Ankyrin_rpt-contain_sf"/>
</dbReference>
<evidence type="ECO:0000256" key="1">
    <source>
        <dbReference type="PROSITE-ProRule" id="PRU00023"/>
    </source>
</evidence>
<dbReference type="SMART" id="SM00248">
    <property type="entry name" value="ANK"/>
    <property type="match status" value="1"/>
</dbReference>
<dbReference type="Pfam" id="PF13606">
    <property type="entry name" value="Ank_3"/>
    <property type="match status" value="1"/>
</dbReference>
<dbReference type="OrthoDB" id="4323953at2759"/>
<reference evidence="3" key="1">
    <citation type="journal article" date="2017" name="Genome Biol.">
        <title>Comparative genomics reveals high biological diversity and specific adaptations in the industrially and medically important fungal genus Aspergillus.</title>
        <authorList>
            <person name="de Vries R.P."/>
            <person name="Riley R."/>
            <person name="Wiebenga A."/>
            <person name="Aguilar-Osorio G."/>
            <person name="Amillis S."/>
            <person name="Uchima C.A."/>
            <person name="Anderluh G."/>
            <person name="Asadollahi M."/>
            <person name="Askin M."/>
            <person name="Barry K."/>
            <person name="Battaglia E."/>
            <person name="Bayram O."/>
            <person name="Benocci T."/>
            <person name="Braus-Stromeyer S.A."/>
            <person name="Caldana C."/>
            <person name="Canovas D."/>
            <person name="Cerqueira G.C."/>
            <person name="Chen F."/>
            <person name="Chen W."/>
            <person name="Choi C."/>
            <person name="Clum A."/>
            <person name="Dos Santos R.A."/>
            <person name="Damasio A.R."/>
            <person name="Diallinas G."/>
            <person name="Emri T."/>
            <person name="Fekete E."/>
            <person name="Flipphi M."/>
            <person name="Freyberg S."/>
            <person name="Gallo A."/>
            <person name="Gournas C."/>
            <person name="Habgood R."/>
            <person name="Hainaut M."/>
            <person name="Harispe M.L."/>
            <person name="Henrissat B."/>
            <person name="Hilden K.S."/>
            <person name="Hope R."/>
            <person name="Hossain A."/>
            <person name="Karabika E."/>
            <person name="Karaffa L."/>
            <person name="Karanyi Z."/>
            <person name="Krasevec N."/>
            <person name="Kuo A."/>
            <person name="Kusch H."/>
            <person name="LaButti K."/>
            <person name="Lagendijk E.L."/>
            <person name="Lapidus A."/>
            <person name="Levasseur A."/>
            <person name="Lindquist E."/>
            <person name="Lipzen A."/>
            <person name="Logrieco A.F."/>
            <person name="MacCabe A."/>
            <person name="Maekelae M.R."/>
            <person name="Malavazi I."/>
            <person name="Melin P."/>
            <person name="Meyer V."/>
            <person name="Mielnichuk N."/>
            <person name="Miskei M."/>
            <person name="Molnar A.P."/>
            <person name="Mule G."/>
            <person name="Ngan C.Y."/>
            <person name="Orejas M."/>
            <person name="Orosz E."/>
            <person name="Ouedraogo J.P."/>
            <person name="Overkamp K.M."/>
            <person name="Park H.-S."/>
            <person name="Perrone G."/>
            <person name="Piumi F."/>
            <person name="Punt P.J."/>
            <person name="Ram A.F."/>
            <person name="Ramon A."/>
            <person name="Rauscher S."/>
            <person name="Record E."/>
            <person name="Riano-Pachon D.M."/>
            <person name="Robert V."/>
            <person name="Roehrig J."/>
            <person name="Ruller R."/>
            <person name="Salamov A."/>
            <person name="Salih N.S."/>
            <person name="Samson R.A."/>
            <person name="Sandor E."/>
            <person name="Sanguinetti M."/>
            <person name="Schuetze T."/>
            <person name="Sepcic K."/>
            <person name="Shelest E."/>
            <person name="Sherlock G."/>
            <person name="Sophianopoulou V."/>
            <person name="Squina F.M."/>
            <person name="Sun H."/>
            <person name="Susca A."/>
            <person name="Todd R.B."/>
            <person name="Tsang A."/>
            <person name="Unkles S.E."/>
            <person name="van de Wiele N."/>
            <person name="van Rossen-Uffink D."/>
            <person name="Oliveira J.V."/>
            <person name="Vesth T.C."/>
            <person name="Visser J."/>
            <person name="Yu J.-H."/>
            <person name="Zhou M."/>
            <person name="Andersen M.R."/>
            <person name="Archer D.B."/>
            <person name="Baker S.E."/>
            <person name="Benoit I."/>
            <person name="Brakhage A.A."/>
            <person name="Braus G.H."/>
            <person name="Fischer R."/>
            <person name="Frisvad J.C."/>
            <person name="Goldman G.H."/>
            <person name="Houbraken J."/>
            <person name="Oakley B."/>
            <person name="Pocsi I."/>
            <person name="Scazzocchio C."/>
            <person name="Seiboth B."/>
            <person name="vanKuyk P.A."/>
            <person name="Wortman J."/>
            <person name="Dyer P.S."/>
            <person name="Grigoriev I.V."/>
        </authorList>
    </citation>
    <scope>NUCLEOTIDE SEQUENCE [LARGE SCALE GENOMIC DNA]</scope>
    <source>
        <strain evidence="3">CBS 593.65</strain>
    </source>
</reference>
<organism evidence="2 3">
    <name type="scientific">Aspergillus sydowii CBS 593.65</name>
    <dbReference type="NCBI Taxonomy" id="1036612"/>
    <lineage>
        <taxon>Eukaryota</taxon>
        <taxon>Fungi</taxon>
        <taxon>Dikarya</taxon>
        <taxon>Ascomycota</taxon>
        <taxon>Pezizomycotina</taxon>
        <taxon>Eurotiomycetes</taxon>
        <taxon>Eurotiomycetidae</taxon>
        <taxon>Eurotiales</taxon>
        <taxon>Aspergillaceae</taxon>
        <taxon>Aspergillus</taxon>
        <taxon>Aspergillus subgen. Nidulantes</taxon>
    </lineage>
</organism>
<evidence type="ECO:0000313" key="2">
    <source>
        <dbReference type="EMBL" id="OJJ54315.1"/>
    </source>
</evidence>
<dbReference type="AlphaFoldDB" id="A0A1L9T4I6"/>
<proteinExistence type="predicted"/>
<dbReference type="SUPFAM" id="SSF48403">
    <property type="entry name" value="Ankyrin repeat"/>
    <property type="match status" value="1"/>
</dbReference>